<evidence type="ECO:0000256" key="4">
    <source>
        <dbReference type="ARBA" id="ARBA00022692"/>
    </source>
</evidence>
<dbReference type="Gene3D" id="1.10.3720.10">
    <property type="entry name" value="MetI-like"/>
    <property type="match status" value="1"/>
</dbReference>
<feature type="transmembrane region" description="Helical" evidence="7">
    <location>
        <begin position="204"/>
        <end position="229"/>
    </location>
</feature>
<feature type="transmembrane region" description="Helical" evidence="7">
    <location>
        <begin position="118"/>
        <end position="141"/>
    </location>
</feature>
<dbReference type="InterPro" id="IPR035906">
    <property type="entry name" value="MetI-like_sf"/>
</dbReference>
<dbReference type="InterPro" id="IPR000515">
    <property type="entry name" value="MetI-like"/>
</dbReference>
<comment type="similarity">
    <text evidence="7">Belongs to the binding-protein-dependent transport system permease family.</text>
</comment>
<feature type="domain" description="ABC transmembrane type-1" evidence="8">
    <location>
        <begin position="83"/>
        <end position="272"/>
    </location>
</feature>
<dbReference type="PANTHER" id="PTHR43386:SF1">
    <property type="entry name" value="D,D-DIPEPTIDE TRANSPORT SYSTEM PERMEASE PROTEIN DDPC-RELATED"/>
    <property type="match status" value="1"/>
</dbReference>
<evidence type="ECO:0000256" key="6">
    <source>
        <dbReference type="ARBA" id="ARBA00023136"/>
    </source>
</evidence>
<evidence type="ECO:0000256" key="7">
    <source>
        <dbReference type="RuleBase" id="RU363032"/>
    </source>
</evidence>
<feature type="transmembrane region" description="Helical" evidence="7">
    <location>
        <begin position="85"/>
        <end position="111"/>
    </location>
</feature>
<reference evidence="9" key="1">
    <citation type="submission" date="2024-03" db="EMBL/GenBank/DDBJ databases">
        <title>The Complete Genome of 'Candidatus Phytoplasma fraxini' AshY1 from the Ash Yellows Group.</title>
        <authorList>
            <person name="Boehm J.W."/>
            <person name="Huettel B."/>
            <person name="Schneider B."/>
            <person name="Kube M."/>
        </authorList>
    </citation>
    <scope>NUCLEOTIDE SEQUENCE [LARGE SCALE GENOMIC DNA]</scope>
    <source>
        <strain evidence="9">AshY1</strain>
    </source>
</reference>
<keyword evidence="4 7" id="KW-0812">Transmembrane</keyword>
<dbReference type="Pfam" id="PF00528">
    <property type="entry name" value="BPD_transp_1"/>
    <property type="match status" value="1"/>
</dbReference>
<evidence type="ECO:0000256" key="5">
    <source>
        <dbReference type="ARBA" id="ARBA00022989"/>
    </source>
</evidence>
<feature type="transmembrane region" description="Helical" evidence="7">
    <location>
        <begin position="249"/>
        <end position="271"/>
    </location>
</feature>
<name>A0ABZ2UA67_ASHYP</name>
<gene>
    <name evidence="9" type="primary">oppC</name>
    <name evidence="9" type="ORF">AshY1_05660</name>
</gene>
<keyword evidence="6 7" id="KW-0472">Membrane</keyword>
<keyword evidence="10" id="KW-1185">Reference proteome</keyword>
<evidence type="ECO:0000313" key="10">
    <source>
        <dbReference type="Proteomes" id="UP001484199"/>
    </source>
</evidence>
<dbReference type="PROSITE" id="PS50928">
    <property type="entry name" value="ABC_TM1"/>
    <property type="match status" value="1"/>
</dbReference>
<protein>
    <submittedName>
        <fullName evidence="9">Oligopeptide ABC transporter, permease protein (OppC)</fullName>
    </submittedName>
</protein>
<keyword evidence="2 7" id="KW-0813">Transport</keyword>
<evidence type="ECO:0000256" key="2">
    <source>
        <dbReference type="ARBA" id="ARBA00022448"/>
    </source>
</evidence>
<accession>A0ABZ2UA67</accession>
<sequence length="288" mass="32243">MKNIIQYYINFKNILKSYIKNKNILFGSVFLILLCLTICIFPYTSLYNPNKSSFKPLQSYNSTNWLGTDSTGYDLFSRVLAGAKISLQIGFCAIILASLLGTFLGIISGYFKGIIDHIINFICDILVVFPDIILAMIIMFFLEKNKLSLIICLSISNIPSFIRIIRANTLKIKQKDLIKASKALGANNFYIITKHILPHLYSIIITKITVGMATVILTISGLGYIGLGLDPTIPEWGNILSSAKNNMRFYPHLFYGPFVVILLTILSFNLIGKGLIQTFDSENNVVNN</sequence>
<feature type="transmembrane region" description="Helical" evidence="7">
    <location>
        <begin position="147"/>
        <end position="165"/>
    </location>
</feature>
<dbReference type="InterPro" id="IPR050366">
    <property type="entry name" value="BP-dependent_transpt_permease"/>
</dbReference>
<dbReference type="RefSeq" id="WP_341266562.1">
    <property type="nucleotide sequence ID" value="NZ_CP146843.1"/>
</dbReference>
<evidence type="ECO:0000256" key="1">
    <source>
        <dbReference type="ARBA" id="ARBA00004651"/>
    </source>
</evidence>
<keyword evidence="5 7" id="KW-1133">Transmembrane helix</keyword>
<feature type="transmembrane region" description="Helical" evidence="7">
    <location>
        <begin position="24"/>
        <end position="44"/>
    </location>
</feature>
<dbReference type="PANTHER" id="PTHR43386">
    <property type="entry name" value="OLIGOPEPTIDE TRANSPORT SYSTEM PERMEASE PROTEIN APPC"/>
    <property type="match status" value="1"/>
</dbReference>
<dbReference type="SUPFAM" id="SSF161098">
    <property type="entry name" value="MetI-like"/>
    <property type="match status" value="1"/>
</dbReference>
<evidence type="ECO:0000256" key="3">
    <source>
        <dbReference type="ARBA" id="ARBA00022475"/>
    </source>
</evidence>
<evidence type="ECO:0000313" key="9">
    <source>
        <dbReference type="EMBL" id="WYY26662.1"/>
    </source>
</evidence>
<evidence type="ECO:0000259" key="8">
    <source>
        <dbReference type="PROSITE" id="PS50928"/>
    </source>
</evidence>
<proteinExistence type="inferred from homology"/>
<keyword evidence="3" id="KW-1003">Cell membrane</keyword>
<organism evidence="9 10">
    <name type="scientific">Ash yellows phytoplasma</name>
    <dbReference type="NCBI Taxonomy" id="35780"/>
    <lineage>
        <taxon>Bacteria</taxon>
        <taxon>Bacillati</taxon>
        <taxon>Mycoplasmatota</taxon>
        <taxon>Mollicutes</taxon>
        <taxon>Acholeplasmatales</taxon>
        <taxon>Acholeplasmataceae</taxon>
        <taxon>Candidatus Phytoplasma</taxon>
        <taxon>16SrVII (Ash yellows group)</taxon>
    </lineage>
</organism>
<dbReference type="CDD" id="cd06261">
    <property type="entry name" value="TM_PBP2"/>
    <property type="match status" value="1"/>
</dbReference>
<dbReference type="Proteomes" id="UP001484199">
    <property type="component" value="Chromosome"/>
</dbReference>
<comment type="subcellular location">
    <subcellularLocation>
        <location evidence="1 7">Cell membrane</location>
        <topology evidence="1 7">Multi-pass membrane protein</topology>
    </subcellularLocation>
</comment>
<dbReference type="EMBL" id="CP146843">
    <property type="protein sequence ID" value="WYY26662.1"/>
    <property type="molecule type" value="Genomic_DNA"/>
</dbReference>